<proteinExistence type="predicted"/>
<name>A0A6L6WKS7_9RHOB</name>
<organism evidence="1 2">
    <name type="scientific">Parasedimentitalea huanghaiensis</name>
    <dbReference type="NCBI Taxonomy" id="2682100"/>
    <lineage>
        <taxon>Bacteria</taxon>
        <taxon>Pseudomonadati</taxon>
        <taxon>Pseudomonadota</taxon>
        <taxon>Alphaproteobacteria</taxon>
        <taxon>Rhodobacterales</taxon>
        <taxon>Paracoccaceae</taxon>
        <taxon>Parasedimentitalea</taxon>
    </lineage>
</organism>
<comment type="caution">
    <text evidence="1">The sequence shown here is derived from an EMBL/GenBank/DDBJ whole genome shotgun (WGS) entry which is preliminary data.</text>
</comment>
<dbReference type="Proteomes" id="UP000478892">
    <property type="component" value="Unassembled WGS sequence"/>
</dbReference>
<gene>
    <name evidence="1" type="ORF">GO984_21665</name>
</gene>
<protein>
    <submittedName>
        <fullName evidence="1">Uncharacterized protein</fullName>
    </submittedName>
</protein>
<sequence>MGPQCLSAQHPGTKSFNNPAGSLHLECWIVKCQSKVVANDQLPTQRCKMIQEQFQSGSGQRVLAVSVQSNKTIATITLLTPLGLKLVAGIENCSLRPTRTSRDPNFARCGHWFLHMQLNVDGGPKRSLKDCGSTNSIFHVSASQTGWPSARRTC</sequence>
<dbReference type="AlphaFoldDB" id="A0A6L6WKS7"/>
<evidence type="ECO:0000313" key="1">
    <source>
        <dbReference type="EMBL" id="MVO18433.1"/>
    </source>
</evidence>
<evidence type="ECO:0000313" key="2">
    <source>
        <dbReference type="Proteomes" id="UP000478892"/>
    </source>
</evidence>
<reference evidence="1 2" key="1">
    <citation type="submission" date="2019-12" db="EMBL/GenBank/DDBJ databases">
        <authorList>
            <person name="Zhang Y.-J."/>
        </authorList>
    </citation>
    <scope>NUCLEOTIDE SEQUENCE [LARGE SCALE GENOMIC DNA]</scope>
    <source>
        <strain evidence="1 2">CY05</strain>
    </source>
</reference>
<keyword evidence="2" id="KW-1185">Reference proteome</keyword>
<dbReference type="Gene3D" id="2.60.40.1880">
    <property type="entry name" value="Invasion associated locus B (IalB) protein"/>
    <property type="match status" value="1"/>
</dbReference>
<accession>A0A6L6WKS7</accession>
<dbReference type="InterPro" id="IPR038696">
    <property type="entry name" value="IalB_sf"/>
</dbReference>
<dbReference type="EMBL" id="WQLV01000021">
    <property type="protein sequence ID" value="MVO18433.1"/>
    <property type="molecule type" value="Genomic_DNA"/>
</dbReference>